<reference evidence="4" key="2">
    <citation type="journal article" date="2007" name="Science">
        <title>Draft genome sequence of the sexually transmitted pathogen Trichomonas vaginalis.</title>
        <authorList>
            <person name="Carlton J.M."/>
            <person name="Hirt R.P."/>
            <person name="Silva J.C."/>
            <person name="Delcher A.L."/>
            <person name="Schatz M."/>
            <person name="Zhao Q."/>
            <person name="Wortman J.R."/>
            <person name="Bidwell S.L."/>
            <person name="Alsmark U.C.M."/>
            <person name="Besteiro S."/>
            <person name="Sicheritz-Ponten T."/>
            <person name="Noel C.J."/>
            <person name="Dacks J.B."/>
            <person name="Foster P.G."/>
            <person name="Simillion C."/>
            <person name="Van de Peer Y."/>
            <person name="Miranda-Saavedra D."/>
            <person name="Barton G.J."/>
            <person name="Westrop G.D."/>
            <person name="Mueller S."/>
            <person name="Dessi D."/>
            <person name="Fiori P.L."/>
            <person name="Ren Q."/>
            <person name="Paulsen I."/>
            <person name="Zhang H."/>
            <person name="Bastida-Corcuera F.D."/>
            <person name="Simoes-Barbosa A."/>
            <person name="Brown M.T."/>
            <person name="Hayes R.D."/>
            <person name="Mukherjee M."/>
            <person name="Okumura C.Y."/>
            <person name="Schneider R."/>
            <person name="Smith A.J."/>
            <person name="Vanacova S."/>
            <person name="Villalvazo M."/>
            <person name="Haas B.J."/>
            <person name="Pertea M."/>
            <person name="Feldblyum T.V."/>
            <person name="Utterback T.R."/>
            <person name="Shu C.L."/>
            <person name="Osoegawa K."/>
            <person name="de Jong P.J."/>
            <person name="Hrdy I."/>
            <person name="Horvathova L."/>
            <person name="Zubacova Z."/>
            <person name="Dolezal P."/>
            <person name="Malik S.B."/>
            <person name="Logsdon J.M. Jr."/>
            <person name="Henze K."/>
            <person name="Gupta A."/>
            <person name="Wang C.C."/>
            <person name="Dunne R.L."/>
            <person name="Upcroft J.A."/>
            <person name="Upcroft P."/>
            <person name="White O."/>
            <person name="Salzberg S.L."/>
            <person name="Tang P."/>
            <person name="Chiu C.-H."/>
            <person name="Lee Y.-S."/>
            <person name="Embley T.M."/>
            <person name="Coombs G.H."/>
            <person name="Mottram J.C."/>
            <person name="Tachezy J."/>
            <person name="Fraser-Liggett C.M."/>
            <person name="Johnson P.J."/>
        </authorList>
    </citation>
    <scope>NUCLEOTIDE SEQUENCE [LARGE SCALE GENOMIC DNA]</scope>
    <source>
        <strain evidence="4">G3</strain>
    </source>
</reference>
<gene>
    <name evidence="4" type="ORF">TVAG_003600</name>
</gene>
<keyword evidence="5" id="KW-1185">Reference proteome</keyword>
<dbReference type="AlphaFoldDB" id="A2E574"/>
<dbReference type="KEGG" id="tva:4770114"/>
<organism evidence="4 5">
    <name type="scientific">Trichomonas vaginalis (strain ATCC PRA-98 / G3)</name>
    <dbReference type="NCBI Taxonomy" id="412133"/>
    <lineage>
        <taxon>Eukaryota</taxon>
        <taxon>Metamonada</taxon>
        <taxon>Parabasalia</taxon>
        <taxon>Trichomonadida</taxon>
        <taxon>Trichomonadidae</taxon>
        <taxon>Trichomonas</taxon>
    </lineage>
</organism>
<evidence type="ECO:0008006" key="6">
    <source>
        <dbReference type="Google" id="ProtNLM"/>
    </source>
</evidence>
<dbReference type="GO" id="GO:0005764">
    <property type="term" value="C:lysosome"/>
    <property type="evidence" value="ECO:0000318"/>
    <property type="project" value="GO_Central"/>
</dbReference>
<dbReference type="PANTHER" id="PTHR11259">
    <property type="entry name" value="RAS-RELATED GTP BINDING RAG/GTR YEAST"/>
    <property type="match status" value="1"/>
</dbReference>
<dbReference type="InterPro" id="IPR027417">
    <property type="entry name" value="P-loop_NTPase"/>
</dbReference>
<reference evidence="4" key="1">
    <citation type="submission" date="2006-10" db="EMBL/GenBank/DDBJ databases">
        <authorList>
            <person name="Amadeo P."/>
            <person name="Zhao Q."/>
            <person name="Wortman J."/>
            <person name="Fraser-Liggett C."/>
            <person name="Carlton J."/>
        </authorList>
    </citation>
    <scope>NUCLEOTIDE SEQUENCE</scope>
    <source>
        <strain evidence="4">G3</strain>
    </source>
</reference>
<evidence type="ECO:0000256" key="1">
    <source>
        <dbReference type="ARBA" id="ARBA00007756"/>
    </source>
</evidence>
<dbReference type="FunCoup" id="A2E574">
    <property type="interactions" value="568"/>
</dbReference>
<proteinExistence type="inferred from homology"/>
<dbReference type="CDD" id="cd00882">
    <property type="entry name" value="Ras_like_GTPase"/>
    <property type="match status" value="1"/>
</dbReference>
<dbReference type="SMR" id="A2E574"/>
<evidence type="ECO:0000313" key="5">
    <source>
        <dbReference type="Proteomes" id="UP000001542"/>
    </source>
</evidence>
<dbReference type="GO" id="GO:0010507">
    <property type="term" value="P:negative regulation of autophagy"/>
    <property type="evidence" value="ECO:0000318"/>
    <property type="project" value="GO_Central"/>
</dbReference>
<keyword evidence="3" id="KW-0342">GTP-binding</keyword>
<evidence type="ECO:0000313" key="4">
    <source>
        <dbReference type="EMBL" id="EAY12154.1"/>
    </source>
</evidence>
<dbReference type="GO" id="GO:0005525">
    <property type="term" value="F:GTP binding"/>
    <property type="evidence" value="ECO:0000318"/>
    <property type="project" value="GO_Central"/>
</dbReference>
<evidence type="ECO:0000256" key="3">
    <source>
        <dbReference type="ARBA" id="ARBA00023134"/>
    </source>
</evidence>
<dbReference type="GO" id="GO:1990131">
    <property type="term" value="C:Gtr1-Gtr2 GTPase complex"/>
    <property type="evidence" value="ECO:0000318"/>
    <property type="project" value="GO_Central"/>
</dbReference>
<dbReference type="Gene3D" id="3.40.50.300">
    <property type="entry name" value="P-loop containing nucleotide triphosphate hydrolases"/>
    <property type="match status" value="1"/>
</dbReference>
<dbReference type="VEuPathDB" id="TrichDB:TVAGG3_0475610"/>
<evidence type="ECO:0000256" key="2">
    <source>
        <dbReference type="ARBA" id="ARBA00022741"/>
    </source>
</evidence>
<dbReference type="RefSeq" id="XP_001324377.1">
    <property type="nucleotide sequence ID" value="XM_001324342.1"/>
</dbReference>
<dbReference type="InterPro" id="IPR006762">
    <property type="entry name" value="Gtr1_RagA"/>
</dbReference>
<dbReference type="Pfam" id="PF04670">
    <property type="entry name" value="Gtr1_RagA"/>
    <property type="match status" value="1"/>
</dbReference>
<keyword evidence="2" id="KW-0547">Nucleotide-binding</keyword>
<name>A2E574_TRIV3</name>
<dbReference type="GO" id="GO:1904263">
    <property type="term" value="P:positive regulation of TORC1 signaling"/>
    <property type="evidence" value="ECO:0000318"/>
    <property type="project" value="GO_Central"/>
</dbReference>
<accession>A2E574</accession>
<sequence length="313" mass="35325">MFNFDADLYNIDAHFTDEATSIVTFNNVTNIGTIVLVGPKNTGKYSVFGQIFEKFRRAPGLSKEKHESKRMEIRNTMFRFPIQYTAQVPTDLQQHREYFEGCKTLVYVIDANKPVDTDAANAIQFIRNSLIDKVSVHVLFNQSDLLGSNLDTVIQNQTTLLKPIFNDAVFHTTSLMDGSTVRAIVEILQSSIPQSSKMVESMDRFAKSLELKNCFLIDLQTKLPFLTGGDQLSLETYVMVQHATEMFVSMASMMDAKSAQSTMSIEMDGVHYHLFWSTFDVILVGVSDKHIPTATSKNNVLALLNTLRRILQQ</sequence>
<protein>
    <recommendedName>
        <fullName evidence="6">Gtr1/RagA G protein conserved region containing protein</fullName>
    </recommendedName>
</protein>
<dbReference type="EMBL" id="DS113306">
    <property type="protein sequence ID" value="EAY12154.1"/>
    <property type="molecule type" value="Genomic_DNA"/>
</dbReference>
<dbReference type="GO" id="GO:0005634">
    <property type="term" value="C:nucleus"/>
    <property type="evidence" value="ECO:0000318"/>
    <property type="project" value="GO_Central"/>
</dbReference>
<dbReference type="OrthoDB" id="26136at2759"/>
<dbReference type="SUPFAM" id="SSF52540">
    <property type="entry name" value="P-loop containing nucleoside triphosphate hydrolases"/>
    <property type="match status" value="1"/>
</dbReference>
<dbReference type="InParanoid" id="A2E574"/>
<dbReference type="VEuPathDB" id="TrichDB:TVAG_003600"/>
<dbReference type="GO" id="GO:0003924">
    <property type="term" value="F:GTPase activity"/>
    <property type="evidence" value="ECO:0000318"/>
    <property type="project" value="GO_Central"/>
</dbReference>
<dbReference type="GO" id="GO:0009267">
    <property type="term" value="P:cellular response to starvation"/>
    <property type="evidence" value="ECO:0000318"/>
    <property type="project" value="GO_Central"/>
</dbReference>
<dbReference type="Proteomes" id="UP000001542">
    <property type="component" value="Unassembled WGS sequence"/>
</dbReference>
<comment type="similarity">
    <text evidence="1">Belongs to the GTR/RAG GTP-binding protein family.</text>
</comment>
<dbReference type="PANTHER" id="PTHR11259:SF2">
    <property type="entry name" value="GH16429P"/>
    <property type="match status" value="1"/>
</dbReference>